<dbReference type="Gene3D" id="3.40.50.300">
    <property type="entry name" value="P-loop containing nucleotide triphosphate hydrolases"/>
    <property type="match status" value="1"/>
</dbReference>
<dbReference type="SUPFAM" id="SSF52540">
    <property type="entry name" value="P-loop containing nucleoside triphosphate hydrolases"/>
    <property type="match status" value="1"/>
</dbReference>
<dbReference type="Proteomes" id="UP000274922">
    <property type="component" value="Unassembled WGS sequence"/>
</dbReference>
<dbReference type="EMBL" id="ML009119">
    <property type="protein sequence ID" value="RKO98074.1"/>
    <property type="molecule type" value="Genomic_DNA"/>
</dbReference>
<dbReference type="PANTHER" id="PTHR47981">
    <property type="entry name" value="RAB FAMILY"/>
    <property type="match status" value="1"/>
</dbReference>
<dbReference type="InterPro" id="IPR027417">
    <property type="entry name" value="P-loop_NTPase"/>
</dbReference>
<comment type="similarity">
    <text evidence="1">Belongs to the small GTPase superfamily. Rab family.</text>
</comment>
<keyword evidence="3" id="KW-0342">GTP-binding</keyword>
<keyword evidence="4" id="KW-0449">Lipoprotein</keyword>
<evidence type="ECO:0000313" key="8">
    <source>
        <dbReference type="Proteomes" id="UP000274922"/>
    </source>
</evidence>
<evidence type="ECO:0000313" key="6">
    <source>
        <dbReference type="EMBL" id="RKO99889.1"/>
    </source>
</evidence>
<keyword evidence="2" id="KW-0547">Nucleotide-binding</keyword>
<feature type="non-terminal residue" evidence="5">
    <location>
        <position position="179"/>
    </location>
</feature>
<dbReference type="NCBIfam" id="TIGR00231">
    <property type="entry name" value="small_GTP"/>
    <property type="match status" value="1"/>
</dbReference>
<proteinExistence type="inferred from homology"/>
<dbReference type="InterPro" id="IPR005225">
    <property type="entry name" value="Small_GTP-bd"/>
</dbReference>
<dbReference type="STRING" id="1555241.A0A4P9WXE3"/>
<dbReference type="PANTHER" id="PTHR47981:SF20">
    <property type="entry name" value="RAS-RELATED PROTEIN RAB-7A"/>
    <property type="match status" value="1"/>
</dbReference>
<name>A0A4P9WXE3_9FUNG</name>
<dbReference type="Proteomes" id="UP000268535">
    <property type="component" value="Unassembled WGS sequence"/>
</dbReference>
<reference evidence="5" key="3">
    <citation type="submission" date="2018-08" db="EMBL/GenBank/DDBJ databases">
        <title>Leveraging single-cell genomics to expand the Fungal Tree of Life.</title>
        <authorList>
            <consortium name="DOE Joint Genome Institute"/>
            <person name="Ahrendt S.R."/>
            <person name="Quandt C.A."/>
            <person name="Ciobanu D."/>
            <person name="Clum A."/>
            <person name="Salamov A."/>
            <person name="Andreopoulos B."/>
            <person name="Cheng J.-F."/>
            <person name="Woyke T."/>
            <person name="Pelin A."/>
            <person name="Henrissat B."/>
            <person name="Reynolds N."/>
            <person name="Benny G.L."/>
            <person name="Smith M.E."/>
            <person name="James T.Y."/>
            <person name="Grigoriev I.V."/>
        </authorList>
    </citation>
    <scope>NUCLEOTIDE SEQUENCE</scope>
    <source>
        <strain evidence="5">ATCC 52028</strain>
    </source>
</reference>
<sequence length="179" mass="19575">MSRGSVATLKCVMIGDGGVGKTSLRHQLLHGRFTTSYQATIGADFAVQRIPLADGTSVQLQIWDTAGQERFQSLGTAFYRGADGLVLVYDVTDPDSLAHLEMWLRGFFAKADVVRPSTFPIIMIGNKIDCFQERRVTKQQARASECRAVNTIPLFEASAKQGTRVAPAFLFLATSAMVQ</sequence>
<dbReference type="FunFam" id="3.40.50.300:FF:001447">
    <property type="entry name" value="Ras-related protein Rab-1B"/>
    <property type="match status" value="1"/>
</dbReference>
<dbReference type="PROSITE" id="PS51420">
    <property type="entry name" value="RHO"/>
    <property type="match status" value="1"/>
</dbReference>
<dbReference type="PROSITE" id="PS51419">
    <property type="entry name" value="RAB"/>
    <property type="match status" value="1"/>
</dbReference>
<organism evidence="5 7">
    <name type="scientific">Caulochytrium protostelioides</name>
    <dbReference type="NCBI Taxonomy" id="1555241"/>
    <lineage>
        <taxon>Eukaryota</taxon>
        <taxon>Fungi</taxon>
        <taxon>Fungi incertae sedis</taxon>
        <taxon>Chytridiomycota</taxon>
        <taxon>Chytridiomycota incertae sedis</taxon>
        <taxon>Chytridiomycetes</taxon>
        <taxon>Caulochytriales</taxon>
        <taxon>Caulochytriaceae</taxon>
        <taxon>Caulochytrium</taxon>
    </lineage>
</organism>
<dbReference type="GO" id="GO:0003924">
    <property type="term" value="F:GTPase activity"/>
    <property type="evidence" value="ECO:0007669"/>
    <property type="project" value="InterPro"/>
</dbReference>
<dbReference type="EMBL" id="ML014249">
    <property type="protein sequence ID" value="RKO99889.1"/>
    <property type="molecule type" value="Genomic_DNA"/>
</dbReference>
<dbReference type="SMART" id="SM00173">
    <property type="entry name" value="RAS"/>
    <property type="match status" value="1"/>
</dbReference>
<dbReference type="OrthoDB" id="9989112at2759"/>
<protein>
    <submittedName>
        <fullName evidence="5">Gdp-bound Ypt7p At 1.35 A resolution</fullName>
    </submittedName>
</protein>
<gene>
    <name evidence="5" type="ORF">CAUPRSCDRAFT_4275</name>
    <name evidence="6" type="ORF">CXG81DRAFT_3041</name>
</gene>
<reference evidence="7 8" key="1">
    <citation type="journal article" date="2018" name="Nat. Microbiol.">
        <title>Leveraging single-cell genomics to expand the fungal tree of life.</title>
        <authorList>
            <person name="Ahrendt S.R."/>
            <person name="Quandt C.A."/>
            <person name="Ciobanu D."/>
            <person name="Clum A."/>
            <person name="Salamov A."/>
            <person name="Andreopoulos B."/>
            <person name="Cheng J.F."/>
            <person name="Woyke T."/>
            <person name="Pelin A."/>
            <person name="Henrissat B."/>
            <person name="Reynolds N.K."/>
            <person name="Benny G.L."/>
            <person name="Smith M.E."/>
            <person name="James T.Y."/>
            <person name="Grigoriev I.V."/>
        </authorList>
    </citation>
    <scope>NUCLEOTIDE SEQUENCE [LARGE SCALE GENOMIC DNA]</scope>
    <source>
        <strain evidence="7 8">ATCC 52028</strain>
    </source>
</reference>
<dbReference type="Pfam" id="PF00071">
    <property type="entry name" value="Ras"/>
    <property type="match status" value="1"/>
</dbReference>
<dbReference type="AlphaFoldDB" id="A0A4P9WXE3"/>
<dbReference type="InterPro" id="IPR001806">
    <property type="entry name" value="Small_GTPase"/>
</dbReference>
<evidence type="ECO:0000313" key="5">
    <source>
        <dbReference type="EMBL" id="RKO98074.1"/>
    </source>
</evidence>
<reference evidence="6" key="2">
    <citation type="submission" date="2018-04" db="EMBL/GenBank/DDBJ databases">
        <title>Leveraging single-cell genomics to expand the Fungal Tree of Life.</title>
        <authorList>
            <consortium name="DOE Joint Genome Institute"/>
            <person name="Ahrendt S.R."/>
            <person name="Quandt C.A."/>
            <person name="Ciobanu D."/>
            <person name="Clum A."/>
            <person name="Salamov A."/>
            <person name="Andreopoulos B."/>
            <person name="Cheng J.-F."/>
            <person name="Woyke T."/>
            <person name="Pelin A."/>
            <person name="Henrissat B."/>
            <person name="Benny G.L."/>
            <person name="Smith M.E."/>
            <person name="James T.Y."/>
            <person name="Grigoriev I.V."/>
        </authorList>
    </citation>
    <scope>NUCLEOTIDE SEQUENCE</scope>
    <source>
        <strain evidence="6">ATCC 52028</strain>
    </source>
</reference>
<evidence type="ECO:0000256" key="3">
    <source>
        <dbReference type="ARBA" id="ARBA00023134"/>
    </source>
</evidence>
<dbReference type="GO" id="GO:0005525">
    <property type="term" value="F:GTP binding"/>
    <property type="evidence" value="ECO:0007669"/>
    <property type="project" value="UniProtKB-KW"/>
</dbReference>
<keyword evidence="8" id="KW-1185">Reference proteome</keyword>
<accession>A0A4P9WXE3</accession>
<dbReference type="SMART" id="SM00174">
    <property type="entry name" value="RHO"/>
    <property type="match status" value="1"/>
</dbReference>
<evidence type="ECO:0000256" key="2">
    <source>
        <dbReference type="ARBA" id="ARBA00022741"/>
    </source>
</evidence>
<evidence type="ECO:0000313" key="7">
    <source>
        <dbReference type="Proteomes" id="UP000268535"/>
    </source>
</evidence>
<dbReference type="PRINTS" id="PR00449">
    <property type="entry name" value="RASTRNSFRMNG"/>
</dbReference>
<keyword evidence="4" id="KW-0636">Prenylation</keyword>
<dbReference type="PROSITE" id="PS51421">
    <property type="entry name" value="RAS"/>
    <property type="match status" value="1"/>
</dbReference>
<evidence type="ECO:0000256" key="1">
    <source>
        <dbReference type="ARBA" id="ARBA00006270"/>
    </source>
</evidence>
<dbReference type="SMART" id="SM00175">
    <property type="entry name" value="RAB"/>
    <property type="match status" value="1"/>
</dbReference>
<evidence type="ECO:0000256" key="4">
    <source>
        <dbReference type="ARBA" id="ARBA00023289"/>
    </source>
</evidence>